<comment type="caution">
    <text evidence="1">The sequence shown here is derived from an EMBL/GenBank/DDBJ whole genome shotgun (WGS) entry which is preliminary data.</text>
</comment>
<evidence type="ECO:0000313" key="2">
    <source>
        <dbReference type="Proteomes" id="UP000607281"/>
    </source>
</evidence>
<accession>A0ABR8CH93</accession>
<reference evidence="1 2" key="1">
    <citation type="journal article" date="2020" name="ISME J.">
        <title>Comparative genomics reveals insights into cyanobacterial evolution and habitat adaptation.</title>
        <authorList>
            <person name="Chen M.Y."/>
            <person name="Teng W.K."/>
            <person name="Zhao L."/>
            <person name="Hu C.X."/>
            <person name="Zhou Y.K."/>
            <person name="Han B.P."/>
            <person name="Song L.R."/>
            <person name="Shu W.S."/>
        </authorList>
    </citation>
    <scope>NUCLEOTIDE SEQUENCE [LARGE SCALE GENOMIC DNA]</scope>
    <source>
        <strain evidence="1 2">FACHB-260</strain>
    </source>
</reference>
<protein>
    <submittedName>
        <fullName evidence="1">Uncharacterized protein</fullName>
    </submittedName>
</protein>
<keyword evidence="2" id="KW-1185">Reference proteome</keyword>
<dbReference type="EMBL" id="JACJRF010000001">
    <property type="protein sequence ID" value="MBD2342562.1"/>
    <property type="molecule type" value="Genomic_DNA"/>
</dbReference>
<proteinExistence type="predicted"/>
<dbReference type="Proteomes" id="UP000607281">
    <property type="component" value="Unassembled WGS sequence"/>
</dbReference>
<name>A0ABR8CH93_9NOST</name>
<organism evidence="1 2">
    <name type="scientific">Anabaena subtropica FACHB-260</name>
    <dbReference type="NCBI Taxonomy" id="2692884"/>
    <lineage>
        <taxon>Bacteria</taxon>
        <taxon>Bacillati</taxon>
        <taxon>Cyanobacteriota</taxon>
        <taxon>Cyanophyceae</taxon>
        <taxon>Nostocales</taxon>
        <taxon>Nostocaceae</taxon>
        <taxon>Anabaena</taxon>
    </lineage>
</organism>
<gene>
    <name evidence="1" type="ORF">H6G18_00160</name>
</gene>
<sequence length="69" mass="7678">MSDSINSPHTLSHTICDDCAFHTKVEEAIKCIHPEELEANCATVIFCNSFQPVQEIDSPCVSFGKDDDY</sequence>
<evidence type="ECO:0000313" key="1">
    <source>
        <dbReference type="EMBL" id="MBD2342562.1"/>
    </source>
</evidence>
<dbReference type="RefSeq" id="WP_190405053.1">
    <property type="nucleotide sequence ID" value="NZ_JACJRF010000001.1"/>
</dbReference>